<dbReference type="RefSeq" id="WP_133876250.1">
    <property type="nucleotide sequence ID" value="NZ_BOMD01000062.1"/>
</dbReference>
<dbReference type="AlphaFoldDB" id="A0A4R6K0S5"/>
<gene>
    <name evidence="3" type="ORF">C8E87_6117</name>
</gene>
<organism evidence="3 4">
    <name type="scientific">Paractinoplanes brasiliensis</name>
    <dbReference type="NCBI Taxonomy" id="52695"/>
    <lineage>
        <taxon>Bacteria</taxon>
        <taxon>Bacillati</taxon>
        <taxon>Actinomycetota</taxon>
        <taxon>Actinomycetes</taxon>
        <taxon>Micromonosporales</taxon>
        <taxon>Micromonosporaceae</taxon>
        <taxon>Paractinoplanes</taxon>
    </lineage>
</organism>
<name>A0A4R6K0S5_9ACTN</name>
<keyword evidence="4" id="KW-1185">Reference proteome</keyword>
<dbReference type="Pfam" id="PF19560">
    <property type="entry name" value="DUF6082"/>
    <property type="match status" value="1"/>
</dbReference>
<dbReference type="Proteomes" id="UP000294901">
    <property type="component" value="Unassembled WGS sequence"/>
</dbReference>
<sequence>MLDTAPTASQQVRPLMAAAVLGLVLVLASVVVVGGFALVVVLGRRGDDLTWSRWSSAGEAFGVVNSLISVLAVVAVLVTWSTQYRLLREQRAELAQQREIQEDRADLDLRKMHVDLIRLALENPHLAAVWPRIAGADPVIESQHMYANLILQHIWTDYSAGRSSREQMINTLRYLFASPAVRDFWRATESSRRSIYVDQSEQLNFVSVVDEIWQQCETILACSNEPVEKAGGVNRRWAGGDLDGTGRTRQVDVHEGRTGRPAGPAIH</sequence>
<accession>A0A4R6K0S5</accession>
<proteinExistence type="predicted"/>
<keyword evidence="2" id="KW-1133">Transmembrane helix</keyword>
<keyword evidence="2" id="KW-0472">Membrane</keyword>
<dbReference type="OrthoDB" id="3297248at2"/>
<evidence type="ECO:0000313" key="3">
    <source>
        <dbReference type="EMBL" id="TDO42347.1"/>
    </source>
</evidence>
<feature type="transmembrane region" description="Helical" evidence="2">
    <location>
        <begin position="60"/>
        <end position="81"/>
    </location>
</feature>
<evidence type="ECO:0000256" key="1">
    <source>
        <dbReference type="SAM" id="MobiDB-lite"/>
    </source>
</evidence>
<keyword evidence="2" id="KW-0812">Transmembrane</keyword>
<reference evidence="3 4" key="1">
    <citation type="submission" date="2019-03" db="EMBL/GenBank/DDBJ databases">
        <title>Sequencing the genomes of 1000 actinobacteria strains.</title>
        <authorList>
            <person name="Klenk H.-P."/>
        </authorList>
    </citation>
    <scope>NUCLEOTIDE SEQUENCE [LARGE SCALE GENOMIC DNA]</scope>
    <source>
        <strain evidence="3 4">DSM 43805</strain>
    </source>
</reference>
<feature type="region of interest" description="Disordered" evidence="1">
    <location>
        <begin position="238"/>
        <end position="267"/>
    </location>
</feature>
<dbReference type="EMBL" id="SNWR01000001">
    <property type="protein sequence ID" value="TDO42347.1"/>
    <property type="molecule type" value="Genomic_DNA"/>
</dbReference>
<protein>
    <submittedName>
        <fullName evidence="3">Uncharacterized protein</fullName>
    </submittedName>
</protein>
<evidence type="ECO:0000256" key="2">
    <source>
        <dbReference type="SAM" id="Phobius"/>
    </source>
</evidence>
<evidence type="ECO:0000313" key="4">
    <source>
        <dbReference type="Proteomes" id="UP000294901"/>
    </source>
</evidence>
<comment type="caution">
    <text evidence="3">The sequence shown here is derived from an EMBL/GenBank/DDBJ whole genome shotgun (WGS) entry which is preliminary data.</text>
</comment>
<feature type="compositionally biased region" description="Basic and acidic residues" evidence="1">
    <location>
        <begin position="244"/>
        <end position="258"/>
    </location>
</feature>
<dbReference type="InterPro" id="IPR045728">
    <property type="entry name" value="DUF6082"/>
</dbReference>
<feature type="transmembrane region" description="Helical" evidence="2">
    <location>
        <begin position="15"/>
        <end position="40"/>
    </location>
</feature>